<dbReference type="AlphaFoldDB" id="F7YXW1"/>
<dbReference type="EMBL" id="CP002351">
    <property type="protein sequence ID" value="AEH50760.1"/>
    <property type="molecule type" value="Genomic_DNA"/>
</dbReference>
<dbReference type="HOGENOM" id="CLU_1249754_0_0_0"/>
<proteinExistence type="predicted"/>
<dbReference type="RefSeq" id="WP_013931983.1">
    <property type="nucleotide sequence ID" value="NC_015707.1"/>
</dbReference>
<keyword evidence="2" id="KW-1185">Reference proteome</keyword>
<accession>F7YXW1</accession>
<dbReference type="STRING" id="688269.Theth_0673"/>
<dbReference type="OrthoDB" id="46859at2"/>
<dbReference type="KEGG" id="tta:Theth_0673"/>
<organism evidence="1 2">
    <name type="scientific">Pseudothermotoga thermarum DSM 5069</name>
    <dbReference type="NCBI Taxonomy" id="688269"/>
    <lineage>
        <taxon>Bacteria</taxon>
        <taxon>Thermotogati</taxon>
        <taxon>Thermotogota</taxon>
        <taxon>Thermotogae</taxon>
        <taxon>Thermotogales</taxon>
        <taxon>Thermotogaceae</taxon>
        <taxon>Pseudothermotoga</taxon>
    </lineage>
</organism>
<sequence length="226" mass="26365">MIDLEGFVVERLGQIVKVRTDKGETLLKFKRKVPNEGEYVRFVDKPEGRDFFVAERLIDSQESLAPLKKLHPFLQTLGKFRGGYEANFCVALADKICERLEKEELPRAFYNSFSEYYKLGEINQKLKDFGLWIFTVGYPYEFKSLPSEEEPIHILIDRKTKRFQINFFNKGICHVFNGFIVNQSLSLHLKPSVGIDFEKLEKLRQNLLKRFQNVFMKVGDVNGLLA</sequence>
<protein>
    <submittedName>
        <fullName evidence="1">Uncharacterized protein</fullName>
    </submittedName>
</protein>
<reference evidence="1 2" key="1">
    <citation type="submission" date="2010-11" db="EMBL/GenBank/DDBJ databases">
        <title>The complete genome of Thermotoga thermarum DSM 5069.</title>
        <authorList>
            <consortium name="US DOE Joint Genome Institute (JGI-PGF)"/>
            <person name="Lucas S."/>
            <person name="Copeland A."/>
            <person name="Lapidus A."/>
            <person name="Bruce D."/>
            <person name="Goodwin L."/>
            <person name="Pitluck S."/>
            <person name="Kyrpides N."/>
            <person name="Mavromatis K."/>
            <person name="Ivanova N."/>
            <person name="Zeytun A."/>
            <person name="Brettin T."/>
            <person name="Detter J.C."/>
            <person name="Tapia R."/>
            <person name="Han C."/>
            <person name="Land M."/>
            <person name="Hauser L."/>
            <person name="Markowitz V."/>
            <person name="Cheng J.-F."/>
            <person name="Hugenholtz P."/>
            <person name="Woyke T."/>
            <person name="Wu D."/>
            <person name="Spring S."/>
            <person name="Schroeder M."/>
            <person name="Brambilla E."/>
            <person name="Klenk H.-P."/>
            <person name="Eisen J.A."/>
        </authorList>
    </citation>
    <scope>NUCLEOTIDE SEQUENCE [LARGE SCALE GENOMIC DNA]</scope>
    <source>
        <strain evidence="1 2">DSM 5069</strain>
    </source>
</reference>
<dbReference type="Proteomes" id="UP000006804">
    <property type="component" value="Chromosome"/>
</dbReference>
<gene>
    <name evidence="1" type="ORF">Theth_0673</name>
</gene>
<evidence type="ECO:0000313" key="2">
    <source>
        <dbReference type="Proteomes" id="UP000006804"/>
    </source>
</evidence>
<evidence type="ECO:0000313" key="1">
    <source>
        <dbReference type="EMBL" id="AEH50760.1"/>
    </source>
</evidence>
<dbReference type="PATRIC" id="fig|688269.3.peg.698"/>
<name>F7YXW1_9THEM</name>